<proteinExistence type="predicted"/>
<gene>
    <name evidence="1" type="ORF">TSUD_275290</name>
</gene>
<dbReference type="PANTHER" id="PTHR33116:SF80">
    <property type="entry name" value="REVERSE TRANSCRIPTASE ZINC-BINDING DOMAIN-CONTAINING PROTEIN"/>
    <property type="match status" value="1"/>
</dbReference>
<evidence type="ECO:0008006" key="3">
    <source>
        <dbReference type="Google" id="ProtNLM"/>
    </source>
</evidence>
<evidence type="ECO:0000313" key="1">
    <source>
        <dbReference type="EMBL" id="GAU39929.1"/>
    </source>
</evidence>
<keyword evidence="2" id="KW-1185">Reference proteome</keyword>
<dbReference type="PANTHER" id="PTHR33116">
    <property type="entry name" value="REVERSE TRANSCRIPTASE ZINC-BINDING DOMAIN-CONTAINING PROTEIN-RELATED-RELATED"/>
    <property type="match status" value="1"/>
</dbReference>
<accession>A0A2Z6P7Z0</accession>
<protein>
    <recommendedName>
        <fullName evidence="3">Reverse transcriptase domain-containing protein</fullName>
    </recommendedName>
</protein>
<name>A0A2Z6P7Z0_TRISU</name>
<organism evidence="1 2">
    <name type="scientific">Trifolium subterraneum</name>
    <name type="common">Subterranean clover</name>
    <dbReference type="NCBI Taxonomy" id="3900"/>
    <lineage>
        <taxon>Eukaryota</taxon>
        <taxon>Viridiplantae</taxon>
        <taxon>Streptophyta</taxon>
        <taxon>Embryophyta</taxon>
        <taxon>Tracheophyta</taxon>
        <taxon>Spermatophyta</taxon>
        <taxon>Magnoliopsida</taxon>
        <taxon>eudicotyledons</taxon>
        <taxon>Gunneridae</taxon>
        <taxon>Pentapetalae</taxon>
        <taxon>rosids</taxon>
        <taxon>fabids</taxon>
        <taxon>Fabales</taxon>
        <taxon>Fabaceae</taxon>
        <taxon>Papilionoideae</taxon>
        <taxon>50 kb inversion clade</taxon>
        <taxon>NPAAA clade</taxon>
        <taxon>Hologalegina</taxon>
        <taxon>IRL clade</taxon>
        <taxon>Trifolieae</taxon>
        <taxon>Trifolium</taxon>
    </lineage>
</organism>
<evidence type="ECO:0000313" key="2">
    <source>
        <dbReference type="Proteomes" id="UP000242715"/>
    </source>
</evidence>
<dbReference type="Proteomes" id="UP000242715">
    <property type="component" value="Unassembled WGS sequence"/>
</dbReference>
<sequence length="392" mass="43114">MLSRGISKAVLDGDVTPMSLCRNVQVPTHVLYADEIMVFCKGSKRNLRCLMEIFKSYWEMSGQLINKQKSKFYSGAISNARLLMITNLLGFGAGTIPLNYLGCPIFVGKPKSTHFSAIADKFRVKLASWKGALLSIMGRVQLVRAIVHGNEQWAVMCRARFLKWGQPSNTFLKSSIWHGIKHHIATVKANSRWLIGTASIVHRNAAVHARIFKIVVPRYALPDKLVWCPSKDGAVLLFQCVTFAFLTWKPPHTCSCHVTLQLIFGHGWSQMLKQVPIAAVLHVLKALAAIQLSAQLIVGSPKADEQPILQLLAATTSTAVTPSIVTKIVMWCTPSIGWMKVNTDGSVNSSSAACGGLFRDYMANFRGGYAQKISTLNVPVTAVRHVPVTAEM</sequence>
<dbReference type="OrthoDB" id="1306001at2759"/>
<dbReference type="EMBL" id="DF973784">
    <property type="protein sequence ID" value="GAU39929.1"/>
    <property type="molecule type" value="Genomic_DNA"/>
</dbReference>
<dbReference type="AlphaFoldDB" id="A0A2Z6P7Z0"/>
<reference evidence="2" key="1">
    <citation type="journal article" date="2017" name="Front. Plant Sci.">
        <title>Climate Clever Clovers: New Paradigm to Reduce the Environmental Footprint of Ruminants by Breeding Low Methanogenic Forages Utilizing Haplotype Variation.</title>
        <authorList>
            <person name="Kaur P."/>
            <person name="Appels R."/>
            <person name="Bayer P.E."/>
            <person name="Keeble-Gagnere G."/>
            <person name="Wang J."/>
            <person name="Hirakawa H."/>
            <person name="Shirasawa K."/>
            <person name="Vercoe P."/>
            <person name="Stefanova K."/>
            <person name="Durmic Z."/>
            <person name="Nichols P."/>
            <person name="Revell C."/>
            <person name="Isobe S.N."/>
            <person name="Edwards D."/>
            <person name="Erskine W."/>
        </authorList>
    </citation>
    <scope>NUCLEOTIDE SEQUENCE [LARGE SCALE GENOMIC DNA]</scope>
    <source>
        <strain evidence="2">cv. Daliak</strain>
    </source>
</reference>